<keyword evidence="8 10" id="KW-0472">Membrane</keyword>
<evidence type="ECO:0000259" key="11">
    <source>
        <dbReference type="PROSITE" id="PS51202"/>
    </source>
</evidence>
<evidence type="ECO:0000256" key="1">
    <source>
        <dbReference type="ARBA" id="ARBA00004651"/>
    </source>
</evidence>
<sequence length="502" mass="54733">MIQEILESNQFIMLMALLLIVSIIVTKFSSRLGVPSLVLFIAVGMLVGNDGLGFIYFDNPEIAQLIGVIALIVILFEGGMLTKWKDIRPVVVPSISLATVGVVLTTSIVALAAKFILHIGWIEAFLVGSIVGSTDAAAVFAVLKGKNVRPKLEATLEAESGTNDPMAVFLTISFIQLLTIDQVNILGMIGSFFWQMGAGLAVGFGIGYLASFSLNRINLDSSGLYPLFALGFAFLSYSSSSLLQASGLLAVYVTAVVIGNAELAYRYSILRFHEGFGWMAQILMFIILGLFVSPTEVFTWPVMMDGLLIALVLIFIARPVATLLSLSGFSFTMKEKYFLSWAGLRGAVPIVLAIFPMLAGIQNSQLIFNVVFFTVLTSALVQGSSITRIAERFKLVSDKLGNPIHSLELISIGKANVEMIEFDVTERNIIVGQTLENMELPDRALINAIIRDGDVITPYGQTEIKAGDTLYILVARKNKKEVKKLLEAINEEKEEEHEKSRA</sequence>
<dbReference type="Gene3D" id="3.30.70.1450">
    <property type="entry name" value="Regulator of K+ conductance, C-terminal domain"/>
    <property type="match status" value="1"/>
</dbReference>
<evidence type="ECO:0000256" key="7">
    <source>
        <dbReference type="ARBA" id="ARBA00023065"/>
    </source>
</evidence>
<keyword evidence="9" id="KW-0175">Coiled coil</keyword>
<dbReference type="InterPro" id="IPR006037">
    <property type="entry name" value="RCK_C"/>
</dbReference>
<feature type="transmembrane region" description="Helical" evidence="10">
    <location>
        <begin position="119"/>
        <end position="143"/>
    </location>
</feature>
<dbReference type="SUPFAM" id="SSF116726">
    <property type="entry name" value="TrkA C-terminal domain-like"/>
    <property type="match status" value="1"/>
</dbReference>
<feature type="transmembrane region" description="Helical" evidence="10">
    <location>
        <begin position="245"/>
        <end position="264"/>
    </location>
</feature>
<feature type="transmembrane region" description="Helical" evidence="10">
    <location>
        <begin position="12"/>
        <end position="30"/>
    </location>
</feature>
<evidence type="ECO:0000313" key="13">
    <source>
        <dbReference type="Proteomes" id="UP000450457"/>
    </source>
</evidence>
<feature type="transmembrane region" description="Helical" evidence="10">
    <location>
        <begin position="62"/>
        <end position="78"/>
    </location>
</feature>
<dbReference type="NCBIfam" id="NF003716">
    <property type="entry name" value="PRK05326.1-3"/>
    <property type="match status" value="1"/>
</dbReference>
<evidence type="ECO:0000256" key="4">
    <source>
        <dbReference type="ARBA" id="ARBA00022475"/>
    </source>
</evidence>
<dbReference type="OrthoDB" id="9810759at2"/>
<keyword evidence="2" id="KW-0813">Transport</keyword>
<feature type="transmembrane region" description="Helical" evidence="10">
    <location>
        <begin position="222"/>
        <end position="239"/>
    </location>
</feature>
<evidence type="ECO:0000256" key="3">
    <source>
        <dbReference type="ARBA" id="ARBA00022449"/>
    </source>
</evidence>
<accession>A0A845FEE4</accession>
<proteinExistence type="predicted"/>
<evidence type="ECO:0000313" key="12">
    <source>
        <dbReference type="EMBL" id="MYL72134.1"/>
    </source>
</evidence>
<dbReference type="PROSITE" id="PS51202">
    <property type="entry name" value="RCK_C"/>
    <property type="match status" value="1"/>
</dbReference>
<comment type="subcellular location">
    <subcellularLocation>
        <location evidence="1">Cell membrane</location>
        <topology evidence="1">Multi-pass membrane protein</topology>
    </subcellularLocation>
</comment>
<feature type="transmembrane region" description="Helical" evidence="10">
    <location>
        <begin position="90"/>
        <end position="113"/>
    </location>
</feature>
<feature type="transmembrane region" description="Helical" evidence="10">
    <location>
        <begin position="37"/>
        <end position="56"/>
    </location>
</feature>
<dbReference type="PANTHER" id="PTHR32507">
    <property type="entry name" value="NA(+)/H(+) ANTIPORTER 1"/>
    <property type="match status" value="1"/>
</dbReference>
<evidence type="ECO:0000256" key="8">
    <source>
        <dbReference type="ARBA" id="ARBA00023136"/>
    </source>
</evidence>
<keyword evidence="4" id="KW-1003">Cell membrane</keyword>
<evidence type="ECO:0000256" key="2">
    <source>
        <dbReference type="ARBA" id="ARBA00022448"/>
    </source>
</evidence>
<feature type="domain" description="RCK C-terminal" evidence="11">
    <location>
        <begin position="407"/>
        <end position="488"/>
    </location>
</feature>
<feature type="transmembrane region" description="Helical" evidence="10">
    <location>
        <begin position="164"/>
        <end position="180"/>
    </location>
</feature>
<comment type="caution">
    <text evidence="12">The sequence shown here is derived from an EMBL/GenBank/DDBJ whole genome shotgun (WGS) entry which is preliminary data.</text>
</comment>
<feature type="transmembrane region" description="Helical" evidence="10">
    <location>
        <begin position="306"/>
        <end position="326"/>
    </location>
</feature>
<evidence type="ECO:0000256" key="5">
    <source>
        <dbReference type="ARBA" id="ARBA00022692"/>
    </source>
</evidence>
<dbReference type="RefSeq" id="WP_160915370.1">
    <property type="nucleotide sequence ID" value="NZ_WMFA01000006.1"/>
</dbReference>
<dbReference type="Pfam" id="PF02080">
    <property type="entry name" value="TrkA_C"/>
    <property type="match status" value="1"/>
</dbReference>
<keyword evidence="3" id="KW-0050">Antiport</keyword>
<keyword evidence="7" id="KW-0406">Ion transport</keyword>
<evidence type="ECO:0000256" key="6">
    <source>
        <dbReference type="ARBA" id="ARBA00022989"/>
    </source>
</evidence>
<reference evidence="12 13" key="1">
    <citation type="submission" date="2019-11" db="EMBL/GenBank/DDBJ databases">
        <title>Genome sequences of 17 halophilic strains isolated from different environments.</title>
        <authorList>
            <person name="Furrow R.E."/>
        </authorList>
    </citation>
    <scope>NUCLEOTIDE SEQUENCE [LARGE SCALE GENOMIC DNA]</scope>
    <source>
        <strain evidence="12 13">SL-4</strain>
    </source>
</reference>
<dbReference type="Proteomes" id="UP000450457">
    <property type="component" value="Unassembled WGS sequence"/>
</dbReference>
<dbReference type="GeneID" id="78008282"/>
<dbReference type="InterPro" id="IPR006153">
    <property type="entry name" value="Cation/H_exchanger_TM"/>
</dbReference>
<dbReference type="AlphaFoldDB" id="A0A845FEE4"/>
<dbReference type="InterPro" id="IPR036721">
    <property type="entry name" value="RCK_C_sf"/>
</dbReference>
<protein>
    <submittedName>
        <fullName evidence="12">Potassium/proton antiporter</fullName>
    </submittedName>
</protein>
<dbReference type="GO" id="GO:0008324">
    <property type="term" value="F:monoatomic cation transmembrane transporter activity"/>
    <property type="evidence" value="ECO:0007669"/>
    <property type="project" value="InterPro"/>
</dbReference>
<feature type="transmembrane region" description="Helical" evidence="10">
    <location>
        <begin position="192"/>
        <end position="210"/>
    </location>
</feature>
<name>A0A845FEE4_9BACI</name>
<dbReference type="GO" id="GO:0005886">
    <property type="term" value="C:plasma membrane"/>
    <property type="evidence" value="ECO:0007669"/>
    <property type="project" value="UniProtKB-SubCell"/>
</dbReference>
<dbReference type="Pfam" id="PF00999">
    <property type="entry name" value="Na_H_Exchanger"/>
    <property type="match status" value="1"/>
</dbReference>
<dbReference type="NCBIfam" id="NF003715">
    <property type="entry name" value="PRK05326.1-2"/>
    <property type="match status" value="1"/>
</dbReference>
<gene>
    <name evidence="12" type="ORF">GLW00_14825</name>
</gene>
<keyword evidence="6 10" id="KW-1133">Transmembrane helix</keyword>
<feature type="transmembrane region" description="Helical" evidence="10">
    <location>
        <begin position="338"/>
        <end position="361"/>
    </location>
</feature>
<dbReference type="InterPro" id="IPR038770">
    <property type="entry name" value="Na+/solute_symporter_sf"/>
</dbReference>
<dbReference type="GO" id="GO:0006813">
    <property type="term" value="P:potassium ion transport"/>
    <property type="evidence" value="ECO:0007669"/>
    <property type="project" value="InterPro"/>
</dbReference>
<feature type="transmembrane region" description="Helical" evidence="10">
    <location>
        <begin position="276"/>
        <end position="294"/>
    </location>
</feature>
<evidence type="ECO:0000256" key="9">
    <source>
        <dbReference type="SAM" id="Coils"/>
    </source>
</evidence>
<dbReference type="GO" id="GO:1902600">
    <property type="term" value="P:proton transmembrane transport"/>
    <property type="evidence" value="ECO:0007669"/>
    <property type="project" value="InterPro"/>
</dbReference>
<evidence type="ECO:0000256" key="10">
    <source>
        <dbReference type="SAM" id="Phobius"/>
    </source>
</evidence>
<dbReference type="PANTHER" id="PTHR32507:SF7">
    <property type="entry name" value="K(+)_H(+) ANTIPORTER NHAP2"/>
    <property type="match status" value="1"/>
</dbReference>
<dbReference type="Gene3D" id="1.20.1530.20">
    <property type="match status" value="1"/>
</dbReference>
<organism evidence="12 13">
    <name type="scientific">Halobacillus litoralis</name>
    <dbReference type="NCBI Taxonomy" id="45668"/>
    <lineage>
        <taxon>Bacteria</taxon>
        <taxon>Bacillati</taxon>
        <taxon>Bacillota</taxon>
        <taxon>Bacilli</taxon>
        <taxon>Bacillales</taxon>
        <taxon>Bacillaceae</taxon>
        <taxon>Halobacillus</taxon>
    </lineage>
</organism>
<keyword evidence="5 10" id="KW-0812">Transmembrane</keyword>
<feature type="coiled-coil region" evidence="9">
    <location>
        <begin position="472"/>
        <end position="499"/>
    </location>
</feature>
<feature type="transmembrane region" description="Helical" evidence="10">
    <location>
        <begin position="367"/>
        <end position="390"/>
    </location>
</feature>
<dbReference type="GO" id="GO:0015297">
    <property type="term" value="F:antiporter activity"/>
    <property type="evidence" value="ECO:0007669"/>
    <property type="project" value="UniProtKB-KW"/>
</dbReference>
<dbReference type="EMBL" id="WMFA01000006">
    <property type="protein sequence ID" value="MYL72134.1"/>
    <property type="molecule type" value="Genomic_DNA"/>
</dbReference>